<feature type="region of interest" description="Disordered" evidence="2">
    <location>
        <begin position="1"/>
        <end position="39"/>
    </location>
</feature>
<dbReference type="InterPro" id="IPR050577">
    <property type="entry name" value="MAPR/NEUFC/NENF-like"/>
</dbReference>
<dbReference type="Pfam" id="PF00173">
    <property type="entry name" value="Cyt-b5"/>
    <property type="match status" value="1"/>
</dbReference>
<feature type="region of interest" description="Disordered" evidence="2">
    <location>
        <begin position="257"/>
        <end position="298"/>
    </location>
</feature>
<dbReference type="AlphaFoldDB" id="D7FSS5"/>
<evidence type="ECO:0000313" key="6">
    <source>
        <dbReference type="Proteomes" id="UP000002630"/>
    </source>
</evidence>
<dbReference type="OrthoDB" id="547796at2759"/>
<dbReference type="GO" id="GO:0016020">
    <property type="term" value="C:membrane"/>
    <property type="evidence" value="ECO:0007669"/>
    <property type="project" value="TreeGrafter"/>
</dbReference>
<gene>
    <name evidence="5" type="ORF">Esi_0239_0013</name>
</gene>
<reference evidence="5 6" key="1">
    <citation type="journal article" date="2010" name="Nature">
        <title>The Ectocarpus genome and the independent evolution of multicellularity in brown algae.</title>
        <authorList>
            <person name="Cock J.M."/>
            <person name="Sterck L."/>
            <person name="Rouze P."/>
            <person name="Scornet D."/>
            <person name="Allen A.E."/>
            <person name="Amoutzias G."/>
            <person name="Anthouard V."/>
            <person name="Artiguenave F."/>
            <person name="Aury J.M."/>
            <person name="Badger J.H."/>
            <person name="Beszteri B."/>
            <person name="Billiau K."/>
            <person name="Bonnet E."/>
            <person name="Bothwell J.H."/>
            <person name="Bowler C."/>
            <person name="Boyen C."/>
            <person name="Brownlee C."/>
            <person name="Carrano C.J."/>
            <person name="Charrier B."/>
            <person name="Cho G.Y."/>
            <person name="Coelho S.M."/>
            <person name="Collen J."/>
            <person name="Corre E."/>
            <person name="Da Silva C."/>
            <person name="Delage L."/>
            <person name="Delaroque N."/>
            <person name="Dittami S.M."/>
            <person name="Doulbeau S."/>
            <person name="Elias M."/>
            <person name="Farnham G."/>
            <person name="Gachon C.M."/>
            <person name="Gschloessl B."/>
            <person name="Heesch S."/>
            <person name="Jabbari K."/>
            <person name="Jubin C."/>
            <person name="Kawai H."/>
            <person name="Kimura K."/>
            <person name="Kloareg B."/>
            <person name="Kupper F.C."/>
            <person name="Lang D."/>
            <person name="Le Bail A."/>
            <person name="Leblanc C."/>
            <person name="Lerouge P."/>
            <person name="Lohr M."/>
            <person name="Lopez P.J."/>
            <person name="Martens C."/>
            <person name="Maumus F."/>
            <person name="Michel G."/>
            <person name="Miranda-Saavedra D."/>
            <person name="Morales J."/>
            <person name="Moreau H."/>
            <person name="Motomura T."/>
            <person name="Nagasato C."/>
            <person name="Napoli C.A."/>
            <person name="Nelson D.R."/>
            <person name="Nyvall-Collen P."/>
            <person name="Peters A.F."/>
            <person name="Pommier C."/>
            <person name="Potin P."/>
            <person name="Poulain J."/>
            <person name="Quesneville H."/>
            <person name="Read B."/>
            <person name="Rensing S.A."/>
            <person name="Ritter A."/>
            <person name="Rousvoal S."/>
            <person name="Samanta M."/>
            <person name="Samson G."/>
            <person name="Schroeder D.C."/>
            <person name="Segurens B."/>
            <person name="Strittmatter M."/>
            <person name="Tonon T."/>
            <person name="Tregear J.W."/>
            <person name="Valentin K."/>
            <person name="von Dassow P."/>
            <person name="Yamagishi T."/>
            <person name="Van de Peer Y."/>
            <person name="Wincker P."/>
        </authorList>
    </citation>
    <scope>NUCLEOTIDE SEQUENCE [LARGE SCALE GENOMIC DNA]</scope>
    <source>
        <strain evidence="6">Ec32 / CCAP1310/4</strain>
    </source>
</reference>
<evidence type="ECO:0000313" key="5">
    <source>
        <dbReference type="EMBL" id="CBJ31216.1"/>
    </source>
</evidence>
<feature type="region of interest" description="Disordered" evidence="2">
    <location>
        <begin position="331"/>
        <end position="361"/>
    </location>
</feature>
<sequence length="361" mass="38793">MSELRRRPMRGNSDASAAPGPGSTAAVPPPVDAPKKSSGCPIQVKSGTYYYVRKAVVILFPAYILCCMFGVLEPPRPMAEHTWDAAMLALGRGPRVFSAAELKAKGSGSRPMLSILGEVFDVSKGAKHYGKGGAYESFTGKDASRSFVSGNFTEAGLTDDLSGLEPSKCLGIKDWHEFYQNHEQYKKRGLLAGRFYDANGKPTRELAPFHKCPRKGTKEKEREAAEKLLYPSCNSRWSAPEGGRVWCEDEKKVPRKFAPENVHGAGIREQGEGSSQPKSGATTQAAEAAGGGSGLSGEAEASTDAAKVKGRCSCFDVDYAKANEHRLLSYGGCAPESNSCMTKPPEAPGLKQKSKRRPKHA</sequence>
<keyword evidence="3" id="KW-0472">Membrane</keyword>
<feature type="domain" description="Cytochrome b5 heme-binding" evidence="4">
    <location>
        <begin position="97"/>
        <end position="192"/>
    </location>
</feature>
<comment type="similarity">
    <text evidence="1">Belongs to the cytochrome b5 family. MAPR subfamily.</text>
</comment>
<dbReference type="InterPro" id="IPR001199">
    <property type="entry name" value="Cyt_B5-like_heme/steroid-bd"/>
</dbReference>
<dbReference type="EMBL" id="FN648419">
    <property type="protein sequence ID" value="CBJ31216.1"/>
    <property type="molecule type" value="Genomic_DNA"/>
</dbReference>
<dbReference type="PANTHER" id="PTHR10281">
    <property type="entry name" value="MEMBRANE-ASSOCIATED PROGESTERONE RECEPTOR COMPONENT-RELATED"/>
    <property type="match status" value="1"/>
</dbReference>
<dbReference type="InterPro" id="IPR036400">
    <property type="entry name" value="Cyt_B5-like_heme/steroid_sf"/>
</dbReference>
<keyword evidence="3" id="KW-1133">Transmembrane helix</keyword>
<feature type="compositionally biased region" description="Low complexity" evidence="2">
    <location>
        <begin position="15"/>
        <end position="26"/>
    </location>
</feature>
<dbReference type="PANTHER" id="PTHR10281:SF4">
    <property type="entry name" value="NEUFERRICIN"/>
    <property type="match status" value="1"/>
</dbReference>
<protein>
    <recommendedName>
        <fullName evidence="4">Cytochrome b5 heme-binding domain-containing protein</fullName>
    </recommendedName>
</protein>
<evidence type="ECO:0000256" key="3">
    <source>
        <dbReference type="SAM" id="Phobius"/>
    </source>
</evidence>
<dbReference type="GO" id="GO:0012505">
    <property type="term" value="C:endomembrane system"/>
    <property type="evidence" value="ECO:0007669"/>
    <property type="project" value="TreeGrafter"/>
</dbReference>
<dbReference type="InParanoid" id="D7FSS5"/>
<feature type="transmembrane region" description="Helical" evidence="3">
    <location>
        <begin position="55"/>
        <end position="72"/>
    </location>
</feature>
<dbReference type="SUPFAM" id="SSF55856">
    <property type="entry name" value="Cytochrome b5-like heme/steroid binding domain"/>
    <property type="match status" value="1"/>
</dbReference>
<feature type="compositionally biased region" description="Low complexity" evidence="2">
    <location>
        <begin position="279"/>
        <end position="288"/>
    </location>
</feature>
<name>D7FSS5_ECTSI</name>
<feature type="compositionally biased region" description="Basic residues" evidence="2">
    <location>
        <begin position="352"/>
        <end position="361"/>
    </location>
</feature>
<accession>D7FSS5</accession>
<evidence type="ECO:0000259" key="4">
    <source>
        <dbReference type="SMART" id="SM01117"/>
    </source>
</evidence>
<dbReference type="EMBL" id="FN649739">
    <property type="protein sequence ID" value="CBJ31216.1"/>
    <property type="molecule type" value="Genomic_DNA"/>
</dbReference>
<proteinExistence type="inferred from homology"/>
<dbReference type="Proteomes" id="UP000002630">
    <property type="component" value="Linkage Group LG14"/>
</dbReference>
<evidence type="ECO:0000256" key="2">
    <source>
        <dbReference type="SAM" id="MobiDB-lite"/>
    </source>
</evidence>
<organism evidence="5 6">
    <name type="scientific">Ectocarpus siliculosus</name>
    <name type="common">Brown alga</name>
    <name type="synonym">Conferva siliculosa</name>
    <dbReference type="NCBI Taxonomy" id="2880"/>
    <lineage>
        <taxon>Eukaryota</taxon>
        <taxon>Sar</taxon>
        <taxon>Stramenopiles</taxon>
        <taxon>Ochrophyta</taxon>
        <taxon>PX clade</taxon>
        <taxon>Phaeophyceae</taxon>
        <taxon>Ectocarpales</taxon>
        <taxon>Ectocarpaceae</taxon>
        <taxon>Ectocarpus</taxon>
    </lineage>
</organism>
<evidence type="ECO:0000256" key="1">
    <source>
        <dbReference type="ARBA" id="ARBA00038357"/>
    </source>
</evidence>
<dbReference type="eggNOG" id="KOG1108">
    <property type="taxonomic scope" value="Eukaryota"/>
</dbReference>
<keyword evidence="6" id="KW-1185">Reference proteome</keyword>
<dbReference type="Gene3D" id="3.10.120.10">
    <property type="entry name" value="Cytochrome b5-like heme/steroid binding domain"/>
    <property type="match status" value="1"/>
</dbReference>
<keyword evidence="3" id="KW-0812">Transmembrane</keyword>
<dbReference type="SMART" id="SM01117">
    <property type="entry name" value="Cyt-b5"/>
    <property type="match status" value="1"/>
</dbReference>